<evidence type="ECO:0000313" key="2">
    <source>
        <dbReference type="EMBL" id="CAA0096423.1"/>
    </source>
</evidence>
<reference evidence="2 3" key="1">
    <citation type="submission" date="2019-11" db="EMBL/GenBank/DDBJ databases">
        <authorList>
            <person name="Holert J."/>
        </authorList>
    </citation>
    <scope>NUCLEOTIDE SEQUENCE [LARGE SCALE GENOMIC DNA]</scope>
    <source>
        <strain evidence="2">BC8_1</strain>
    </source>
</reference>
<dbReference type="InterPro" id="IPR029039">
    <property type="entry name" value="Flavoprotein-like_sf"/>
</dbReference>
<sequence>MTRILVAYGSRRGGTAGLAAMIGEALTAVGHEVVLSPAREVSTLAGAEAVIVAGALYANRWHHDARRFVRRNRAALSELPVWLVSSGPLDETAAQHEIAATPQVRKLMARVGARGHVTFGGRLSPDTTGFPASMMAKTRAGDWRDATQVRRWVSLISAQLDGAHRAT</sequence>
<keyword evidence="3" id="KW-1185">Reference proteome</keyword>
<accession>A0A5S9NZQ9</accession>
<feature type="domain" description="Flavodoxin" evidence="1">
    <location>
        <begin position="5"/>
        <end position="124"/>
    </location>
</feature>
<protein>
    <recommendedName>
        <fullName evidence="1">Flavodoxin domain-containing protein</fullName>
    </recommendedName>
</protein>
<name>A0A5S9NZQ9_MYCVN</name>
<dbReference type="Gene3D" id="3.40.50.360">
    <property type="match status" value="1"/>
</dbReference>
<organism evidence="2 3">
    <name type="scientific">Mycolicibacterium vanbaalenii</name>
    <name type="common">Mycobacterium vanbaalenii</name>
    <dbReference type="NCBI Taxonomy" id="110539"/>
    <lineage>
        <taxon>Bacteria</taxon>
        <taxon>Bacillati</taxon>
        <taxon>Actinomycetota</taxon>
        <taxon>Actinomycetes</taxon>
        <taxon>Mycobacteriales</taxon>
        <taxon>Mycobacteriaceae</taxon>
        <taxon>Mycolicibacterium</taxon>
    </lineage>
</organism>
<dbReference type="OrthoDB" id="129384at2"/>
<dbReference type="InterPro" id="IPR026816">
    <property type="entry name" value="Flavodoxin_dom"/>
</dbReference>
<proteinExistence type="predicted"/>
<dbReference type="SUPFAM" id="SSF52218">
    <property type="entry name" value="Flavoproteins"/>
    <property type="match status" value="1"/>
</dbReference>
<dbReference type="Proteomes" id="UP000430146">
    <property type="component" value="Unassembled WGS sequence"/>
</dbReference>
<dbReference type="RefSeq" id="WP_159229302.1">
    <property type="nucleotide sequence ID" value="NZ_CACSIP010000005.1"/>
</dbReference>
<dbReference type="Pfam" id="PF12724">
    <property type="entry name" value="Flavodoxin_5"/>
    <property type="match status" value="1"/>
</dbReference>
<dbReference type="AlphaFoldDB" id="A0A5S9NZQ9"/>
<evidence type="ECO:0000259" key="1">
    <source>
        <dbReference type="Pfam" id="PF12724"/>
    </source>
</evidence>
<dbReference type="EMBL" id="CACSIP010000005">
    <property type="protein sequence ID" value="CAA0096423.1"/>
    <property type="molecule type" value="Genomic_DNA"/>
</dbReference>
<gene>
    <name evidence="2" type="ORF">AELLOGFF_02979</name>
</gene>
<evidence type="ECO:0000313" key="3">
    <source>
        <dbReference type="Proteomes" id="UP000430146"/>
    </source>
</evidence>